<reference evidence="2" key="1">
    <citation type="journal article" date="2023" name="G3 (Bethesda)">
        <title>Genome assembly and association tests identify interacting loci associated with vigor, precocity, and sex in interspecific pistachio rootstocks.</title>
        <authorList>
            <person name="Palmer W."/>
            <person name="Jacygrad E."/>
            <person name="Sagayaradj S."/>
            <person name="Cavanaugh K."/>
            <person name="Han R."/>
            <person name="Bertier L."/>
            <person name="Beede B."/>
            <person name="Kafkas S."/>
            <person name="Golino D."/>
            <person name="Preece J."/>
            <person name="Michelmore R."/>
        </authorList>
    </citation>
    <scope>NUCLEOTIDE SEQUENCE [LARGE SCALE GENOMIC DNA]</scope>
</reference>
<accession>A0ACC0ZCU2</accession>
<protein>
    <submittedName>
        <fullName evidence="1">Uncharacterized protein</fullName>
    </submittedName>
</protein>
<sequence length="58" mass="6294">MLSILGTTFQVVAKCGWPHSQVSADSQEPLEAVTFTLGLPDDAHQSLGQGYEEKKYIA</sequence>
<dbReference type="Proteomes" id="UP001163603">
    <property type="component" value="Chromosome 2"/>
</dbReference>
<organism evidence="1 2">
    <name type="scientific">Pistacia integerrima</name>
    <dbReference type="NCBI Taxonomy" id="434235"/>
    <lineage>
        <taxon>Eukaryota</taxon>
        <taxon>Viridiplantae</taxon>
        <taxon>Streptophyta</taxon>
        <taxon>Embryophyta</taxon>
        <taxon>Tracheophyta</taxon>
        <taxon>Spermatophyta</taxon>
        <taxon>Magnoliopsida</taxon>
        <taxon>eudicotyledons</taxon>
        <taxon>Gunneridae</taxon>
        <taxon>Pentapetalae</taxon>
        <taxon>rosids</taxon>
        <taxon>malvids</taxon>
        <taxon>Sapindales</taxon>
        <taxon>Anacardiaceae</taxon>
        <taxon>Pistacia</taxon>
    </lineage>
</organism>
<evidence type="ECO:0000313" key="2">
    <source>
        <dbReference type="Proteomes" id="UP001163603"/>
    </source>
</evidence>
<dbReference type="EMBL" id="CM047737">
    <property type="protein sequence ID" value="KAJ0048966.1"/>
    <property type="molecule type" value="Genomic_DNA"/>
</dbReference>
<proteinExistence type="predicted"/>
<keyword evidence="2" id="KW-1185">Reference proteome</keyword>
<evidence type="ECO:0000313" key="1">
    <source>
        <dbReference type="EMBL" id="KAJ0048966.1"/>
    </source>
</evidence>
<name>A0ACC0ZCU2_9ROSI</name>
<comment type="caution">
    <text evidence="1">The sequence shown here is derived from an EMBL/GenBank/DDBJ whole genome shotgun (WGS) entry which is preliminary data.</text>
</comment>
<gene>
    <name evidence="1" type="ORF">Pint_16201</name>
</gene>